<evidence type="ECO:0000313" key="9">
    <source>
        <dbReference type="Proteomes" id="UP000695562"/>
    </source>
</evidence>
<dbReference type="GO" id="GO:0004674">
    <property type="term" value="F:protein serine/threonine kinase activity"/>
    <property type="evidence" value="ECO:0007669"/>
    <property type="project" value="UniProtKB-KW"/>
</dbReference>
<evidence type="ECO:0000256" key="4">
    <source>
        <dbReference type="PROSITE-ProRule" id="PRU10141"/>
    </source>
</evidence>
<keyword evidence="9" id="KW-1185">Reference proteome</keyword>
<feature type="compositionally biased region" description="Low complexity" evidence="5">
    <location>
        <begin position="734"/>
        <end position="754"/>
    </location>
</feature>
<comment type="caution">
    <text evidence="8">The sequence shown here is derived from an EMBL/GenBank/DDBJ whole genome shotgun (WGS) entry which is preliminary data.</text>
</comment>
<feature type="transmembrane region" description="Helical" evidence="6">
    <location>
        <begin position="169"/>
        <end position="190"/>
    </location>
</feature>
<keyword evidence="2 4" id="KW-0547">Nucleotide-binding</keyword>
<feature type="domain" description="Protein kinase" evidence="7">
    <location>
        <begin position="940"/>
        <end position="1192"/>
    </location>
</feature>
<feature type="region of interest" description="Disordered" evidence="5">
    <location>
        <begin position="734"/>
        <end position="771"/>
    </location>
</feature>
<dbReference type="PROSITE" id="PS00107">
    <property type="entry name" value="PROTEIN_KINASE_ATP"/>
    <property type="match status" value="1"/>
</dbReference>
<dbReference type="EMBL" id="AJWJ01000174">
    <property type="protein sequence ID" value="KAF2073936.1"/>
    <property type="molecule type" value="Genomic_DNA"/>
</dbReference>
<feature type="region of interest" description="Disordered" evidence="5">
    <location>
        <begin position="1"/>
        <end position="20"/>
    </location>
</feature>
<feature type="binding site" evidence="4">
    <location>
        <position position="968"/>
    </location>
    <ligand>
        <name>ATP</name>
        <dbReference type="ChEBI" id="CHEBI:30616"/>
    </ligand>
</feature>
<dbReference type="InterPro" id="IPR015915">
    <property type="entry name" value="Kelch-typ_b-propeller"/>
</dbReference>
<evidence type="ECO:0000256" key="2">
    <source>
        <dbReference type="ARBA" id="ARBA00022741"/>
    </source>
</evidence>
<keyword evidence="6" id="KW-0812">Transmembrane</keyword>
<dbReference type="Gene3D" id="3.30.200.20">
    <property type="entry name" value="Phosphorylase Kinase, domain 1"/>
    <property type="match status" value="1"/>
</dbReference>
<dbReference type="Proteomes" id="UP000695562">
    <property type="component" value="Unassembled WGS sequence"/>
</dbReference>
<dbReference type="PROSITE" id="PS00108">
    <property type="entry name" value="PROTEIN_KINASE_ST"/>
    <property type="match status" value="1"/>
</dbReference>
<keyword evidence="6" id="KW-1133">Transmembrane helix</keyword>
<evidence type="ECO:0000256" key="5">
    <source>
        <dbReference type="SAM" id="MobiDB-lite"/>
    </source>
</evidence>
<keyword evidence="1" id="KW-0808">Transferase</keyword>
<feature type="region of interest" description="Disordered" evidence="5">
    <location>
        <begin position="292"/>
        <end position="372"/>
    </location>
</feature>
<evidence type="ECO:0000256" key="3">
    <source>
        <dbReference type="ARBA" id="ARBA00022840"/>
    </source>
</evidence>
<feature type="compositionally biased region" description="Low complexity" evidence="5">
    <location>
        <begin position="260"/>
        <end position="273"/>
    </location>
</feature>
<feature type="compositionally biased region" description="Low complexity" evidence="5">
    <location>
        <begin position="462"/>
        <end position="477"/>
    </location>
</feature>
<reference evidence="8" key="1">
    <citation type="submission" date="2020-01" db="EMBL/GenBank/DDBJ databases">
        <title>Development of genomics and gene disruption for Polysphondylium violaceum indicates a role for the polyketide synthase stlB in stalk morphogenesis.</title>
        <authorList>
            <person name="Narita B."/>
            <person name="Kawabe Y."/>
            <person name="Kin K."/>
            <person name="Saito T."/>
            <person name="Gibbs R."/>
            <person name="Kuspa A."/>
            <person name="Muzny D."/>
            <person name="Queller D."/>
            <person name="Richards S."/>
            <person name="Strassman J."/>
            <person name="Sucgang R."/>
            <person name="Worley K."/>
            <person name="Schaap P."/>
        </authorList>
    </citation>
    <scope>NUCLEOTIDE SEQUENCE</scope>
    <source>
        <strain evidence="8">QSvi11</strain>
    </source>
</reference>
<dbReference type="InterPro" id="IPR051681">
    <property type="entry name" value="Ser/Thr_Kinases-Pseudokinases"/>
</dbReference>
<protein>
    <recommendedName>
        <fullName evidence="7">Protein kinase domain-containing protein</fullName>
    </recommendedName>
</protein>
<dbReference type="SMART" id="SM00220">
    <property type="entry name" value="S_TKc"/>
    <property type="match status" value="1"/>
</dbReference>
<keyword evidence="6" id="KW-0472">Membrane</keyword>
<dbReference type="OrthoDB" id="4062651at2759"/>
<dbReference type="GO" id="GO:0005524">
    <property type="term" value="F:ATP binding"/>
    <property type="evidence" value="ECO:0007669"/>
    <property type="project" value="UniProtKB-UniRule"/>
</dbReference>
<dbReference type="PROSITE" id="PS50011">
    <property type="entry name" value="PROTEIN_KINASE_DOM"/>
    <property type="match status" value="1"/>
</dbReference>
<feature type="compositionally biased region" description="Low complexity" evidence="5">
    <location>
        <begin position="513"/>
        <end position="531"/>
    </location>
</feature>
<dbReference type="InterPro" id="IPR008271">
    <property type="entry name" value="Ser/Thr_kinase_AS"/>
</dbReference>
<feature type="region of interest" description="Disordered" evidence="5">
    <location>
        <begin position="462"/>
        <end position="531"/>
    </location>
</feature>
<dbReference type="InterPro" id="IPR001245">
    <property type="entry name" value="Ser-Thr/Tyr_kinase_cat_dom"/>
</dbReference>
<evidence type="ECO:0000256" key="1">
    <source>
        <dbReference type="ARBA" id="ARBA00022527"/>
    </source>
</evidence>
<sequence length="1192" mass="133092">MSSSTNTSNSPPLSPPKTAVSIVGNRTRSNSLLDHLISPVRKRFSSAASFSQYQHKSHDKAKLVFQSSPNLLSTEFLNNDNSTTSPSKSTITVPSTEFDKYTISTNENNNNIDLQQQQQPNINSFDNIDNEYNDQYKSIENNKTHSNSNSDNNNSNNGLIYRFIQYLKYGLPFGPIFLIQSLLIVSIIYGINSFLLKDLFSFYTLSFFVIYFVLYLCNYIYDKISGNKPSTPQTTLHHVHHHHHHHVEGSNNNHSKHNHNQQQHLSSHLPSPQGIDELSTVDIKAKINFYERSTGPTKSKGGNGNSSSPSNSTTTSPQSTNDSINNISNSVNGNSMNNNNNTFTNTSNTIVNNQNNNNNNNKSHSRSSSASAAISTSTTNISSSSFNYNQDNSFINGPTFSNHSSFISNNPLPIFYAFPTHPFTDIDQTSTYRTRNFGNSSSYRKSTPPEYYNQYLNFLSLHNNNGNNNNGLNNSSHNHNHNNQDDSFNSDNGGVDLSSDDIEDSNSDFNTPNEDGSLNNSSNNDDTTPSSIIKETKEELSKLENSKKVKSTINKFTKLSNNIEEKLDWTLATCTLSPARSSHSVTVYGSSLILIGGEGVDDPLNLVQFVDVERNIFTTPKVTGGKFGPESIHSHDYCRIGNKFYLFGGLVGNKISNKLYIVTIIDDSTVHWSQARINGQLIPSPRYGHTFTRYGNKFILFGGNDGSNCLNDLYILDPETMLWQLIKSNNNIDNNGNIPSTVSSSSSTPSTTSPPQQPPILIPPPSAMNTTTTNTTINLTTTNGILPQERYGHTSTILGEKLIIYGGINSKGKELSDLHVLQLDSFTWTNVNTHHLEEVPPERAFHSATRIGRNMVIVGGKKEGTTLRDVWILSYRMQWSKVSGIQISPRSHHGLIKNGTKLFVLGGKGSNGNVLDDIWFVNTVALPISSNVTMINYPDVKVEKEIGKGHFSKVLRGMWKGKEVAIKKLNIGKDKDKEEMMNEFKAEVELLGSLQHPNLVTCYGYTINPMCILMEYLPTGNLFDLIHSREQKLDSALILQFAFDIARGMQHLHTRNIIHRDLKSSNLLLDKHFNIKIADLGIARETSFTQTMTTIGTVAWTAPEILRHESYNQKADVYSFGIVIWELLTGQEPYEGIPPMNAGILVASKELRPELPENCDANWKKLVVWCWTEDPNKRPSFEEITNYLTKTF</sequence>
<feature type="compositionally biased region" description="Pro residues" evidence="5">
    <location>
        <begin position="755"/>
        <end position="766"/>
    </location>
</feature>
<dbReference type="CDD" id="cd13999">
    <property type="entry name" value="STKc_MAP3K-like"/>
    <property type="match status" value="1"/>
</dbReference>
<organism evidence="8 9">
    <name type="scientific">Polysphondylium violaceum</name>
    <dbReference type="NCBI Taxonomy" id="133409"/>
    <lineage>
        <taxon>Eukaryota</taxon>
        <taxon>Amoebozoa</taxon>
        <taxon>Evosea</taxon>
        <taxon>Eumycetozoa</taxon>
        <taxon>Dictyostelia</taxon>
        <taxon>Dictyosteliales</taxon>
        <taxon>Dictyosteliaceae</taxon>
        <taxon>Polysphondylium</taxon>
    </lineage>
</organism>
<feature type="compositionally biased region" description="Low complexity" evidence="5">
    <location>
        <begin position="293"/>
        <end position="372"/>
    </location>
</feature>
<evidence type="ECO:0000313" key="8">
    <source>
        <dbReference type="EMBL" id="KAF2073936.1"/>
    </source>
</evidence>
<evidence type="ECO:0000256" key="6">
    <source>
        <dbReference type="SAM" id="Phobius"/>
    </source>
</evidence>
<dbReference type="AlphaFoldDB" id="A0A8J4USR7"/>
<keyword evidence="1" id="KW-0723">Serine/threonine-protein kinase</keyword>
<dbReference type="SUPFAM" id="SSF56112">
    <property type="entry name" value="Protein kinase-like (PK-like)"/>
    <property type="match status" value="1"/>
</dbReference>
<dbReference type="Gene3D" id="1.10.510.10">
    <property type="entry name" value="Transferase(Phosphotransferase) domain 1"/>
    <property type="match status" value="1"/>
</dbReference>
<dbReference type="SUPFAM" id="SSF117281">
    <property type="entry name" value="Kelch motif"/>
    <property type="match status" value="2"/>
</dbReference>
<feature type="compositionally biased region" description="Low complexity" evidence="5">
    <location>
        <begin position="1"/>
        <end position="11"/>
    </location>
</feature>
<gene>
    <name evidence="8" type="ORF">CYY_004760</name>
</gene>
<keyword evidence="3 4" id="KW-0067">ATP-binding</keyword>
<accession>A0A8J4USR7</accession>
<feature type="region of interest" description="Disordered" evidence="5">
    <location>
        <begin position="231"/>
        <end position="273"/>
    </location>
</feature>
<dbReference type="PRINTS" id="PR00109">
    <property type="entry name" value="TYRKINASE"/>
</dbReference>
<dbReference type="InterPro" id="IPR017441">
    <property type="entry name" value="Protein_kinase_ATP_BS"/>
</dbReference>
<keyword evidence="1" id="KW-0418">Kinase</keyword>
<feature type="transmembrane region" description="Helical" evidence="6">
    <location>
        <begin position="202"/>
        <end position="221"/>
    </location>
</feature>
<dbReference type="Pfam" id="PF07714">
    <property type="entry name" value="PK_Tyr_Ser-Thr"/>
    <property type="match status" value="1"/>
</dbReference>
<dbReference type="Pfam" id="PF24681">
    <property type="entry name" value="Kelch_KLHDC2_KLHL20_DRC7"/>
    <property type="match status" value="2"/>
</dbReference>
<dbReference type="Gene3D" id="2.120.10.80">
    <property type="entry name" value="Kelch-type beta propeller"/>
    <property type="match status" value="2"/>
</dbReference>
<evidence type="ECO:0000259" key="7">
    <source>
        <dbReference type="PROSITE" id="PS50011"/>
    </source>
</evidence>
<feature type="compositionally biased region" description="Basic residues" evidence="5">
    <location>
        <begin position="237"/>
        <end position="246"/>
    </location>
</feature>
<dbReference type="PANTHER" id="PTHR44329">
    <property type="entry name" value="SERINE/THREONINE-PROTEIN KINASE TNNI3K-RELATED"/>
    <property type="match status" value="1"/>
</dbReference>
<feature type="compositionally biased region" description="Low complexity" evidence="5">
    <location>
        <begin position="485"/>
        <end position="494"/>
    </location>
</feature>
<dbReference type="InterPro" id="IPR000719">
    <property type="entry name" value="Prot_kinase_dom"/>
</dbReference>
<proteinExistence type="predicted"/>
<name>A0A8J4USR7_9MYCE</name>
<dbReference type="InterPro" id="IPR011009">
    <property type="entry name" value="Kinase-like_dom_sf"/>
</dbReference>